<reference evidence="2" key="1">
    <citation type="journal article" date="2022" name="bioRxiv">
        <title>Sequencing and chromosome-scale assembly of the giantPleurodeles waltlgenome.</title>
        <authorList>
            <person name="Brown T."/>
            <person name="Elewa A."/>
            <person name="Iarovenko S."/>
            <person name="Subramanian E."/>
            <person name="Araus A.J."/>
            <person name="Petzold A."/>
            <person name="Susuki M."/>
            <person name="Suzuki K.-i.T."/>
            <person name="Hayashi T."/>
            <person name="Toyoda A."/>
            <person name="Oliveira C."/>
            <person name="Osipova E."/>
            <person name="Leigh N.D."/>
            <person name="Simon A."/>
            <person name="Yun M.H."/>
        </authorList>
    </citation>
    <scope>NUCLEOTIDE SEQUENCE</scope>
    <source>
        <strain evidence="2">20211129_DDA</strain>
        <tissue evidence="2">Liver</tissue>
    </source>
</reference>
<evidence type="ECO:0000313" key="2">
    <source>
        <dbReference type="EMBL" id="KAJ1080030.1"/>
    </source>
</evidence>
<name>A0AAV7KX29_PLEWA</name>
<feature type="region of interest" description="Disordered" evidence="1">
    <location>
        <begin position="1"/>
        <end position="49"/>
    </location>
</feature>
<accession>A0AAV7KX29</accession>
<comment type="caution">
    <text evidence="2">The sequence shown here is derived from an EMBL/GenBank/DDBJ whole genome shotgun (WGS) entry which is preliminary data.</text>
</comment>
<dbReference type="EMBL" id="JANPWB010000016">
    <property type="protein sequence ID" value="KAJ1080030.1"/>
    <property type="molecule type" value="Genomic_DNA"/>
</dbReference>
<keyword evidence="3" id="KW-1185">Reference proteome</keyword>
<dbReference type="Proteomes" id="UP001066276">
    <property type="component" value="Chromosome 12"/>
</dbReference>
<organism evidence="2 3">
    <name type="scientific">Pleurodeles waltl</name>
    <name type="common">Iberian ribbed newt</name>
    <dbReference type="NCBI Taxonomy" id="8319"/>
    <lineage>
        <taxon>Eukaryota</taxon>
        <taxon>Metazoa</taxon>
        <taxon>Chordata</taxon>
        <taxon>Craniata</taxon>
        <taxon>Vertebrata</taxon>
        <taxon>Euteleostomi</taxon>
        <taxon>Amphibia</taxon>
        <taxon>Batrachia</taxon>
        <taxon>Caudata</taxon>
        <taxon>Salamandroidea</taxon>
        <taxon>Salamandridae</taxon>
        <taxon>Pleurodelinae</taxon>
        <taxon>Pleurodeles</taxon>
    </lineage>
</organism>
<evidence type="ECO:0000313" key="3">
    <source>
        <dbReference type="Proteomes" id="UP001066276"/>
    </source>
</evidence>
<evidence type="ECO:0000256" key="1">
    <source>
        <dbReference type="SAM" id="MobiDB-lite"/>
    </source>
</evidence>
<gene>
    <name evidence="2" type="ORF">NDU88_000252</name>
</gene>
<protein>
    <submittedName>
        <fullName evidence="2">Uncharacterized protein</fullName>
    </submittedName>
</protein>
<dbReference type="AlphaFoldDB" id="A0AAV7KX29"/>
<proteinExistence type="predicted"/>
<sequence length="114" mass="12647">MAPSRGGKVRLTGRLSRARLAQSARARWTEPPQPPLTRTGSGRSASLPGVPVHRMTLWRDKRRESLQQALHPLNYVVSDVGWLQSAPVLVGPGGAGGTDWADTRPQWYREIRRS</sequence>
<feature type="compositionally biased region" description="Low complexity" evidence="1">
    <location>
        <begin position="14"/>
        <end position="26"/>
    </location>
</feature>